<accession>A0ABQ5NS94</accession>
<feature type="region of interest" description="Disordered" evidence="1">
    <location>
        <begin position="887"/>
        <end position="990"/>
    </location>
</feature>
<reference evidence="3 4" key="1">
    <citation type="submission" date="2022-10" db="EMBL/GenBank/DDBJ databases">
        <title>Draft genome sequence of Streptomyces sp. YSPA8.</title>
        <authorList>
            <person name="Moriuchi R."/>
            <person name="Dohra H."/>
            <person name="Yamamura H."/>
            <person name="Kodani S."/>
        </authorList>
    </citation>
    <scope>NUCLEOTIDE SEQUENCE [LARGE SCALE GENOMIC DNA]</scope>
    <source>
        <strain evidence="3 4">YSPA8</strain>
    </source>
</reference>
<feature type="compositionally biased region" description="Low complexity" evidence="1">
    <location>
        <begin position="670"/>
        <end position="699"/>
    </location>
</feature>
<feature type="region of interest" description="Disordered" evidence="1">
    <location>
        <begin position="1480"/>
        <end position="1639"/>
    </location>
</feature>
<feature type="compositionally biased region" description="Low complexity" evidence="1">
    <location>
        <begin position="740"/>
        <end position="755"/>
    </location>
</feature>
<feature type="compositionally biased region" description="Gly residues" evidence="1">
    <location>
        <begin position="316"/>
        <end position="333"/>
    </location>
</feature>
<evidence type="ECO:0000256" key="1">
    <source>
        <dbReference type="SAM" id="MobiDB-lite"/>
    </source>
</evidence>
<evidence type="ECO:0000259" key="2">
    <source>
        <dbReference type="Pfam" id="PF13699"/>
    </source>
</evidence>
<feature type="compositionally biased region" description="Low complexity" evidence="1">
    <location>
        <begin position="452"/>
        <end position="467"/>
    </location>
</feature>
<dbReference type="RefSeq" id="WP_323445226.1">
    <property type="nucleotide sequence ID" value="NZ_BSBI01000001.1"/>
</dbReference>
<feature type="compositionally biased region" description="Basic and acidic residues" evidence="1">
    <location>
        <begin position="355"/>
        <end position="371"/>
    </location>
</feature>
<feature type="compositionally biased region" description="Low complexity" evidence="1">
    <location>
        <begin position="719"/>
        <end position="730"/>
    </location>
</feature>
<evidence type="ECO:0000313" key="4">
    <source>
        <dbReference type="Proteomes" id="UP001291653"/>
    </source>
</evidence>
<feature type="compositionally biased region" description="Basic and acidic residues" evidence="1">
    <location>
        <begin position="1540"/>
        <end position="1555"/>
    </location>
</feature>
<evidence type="ECO:0000313" key="3">
    <source>
        <dbReference type="EMBL" id="GLF93127.1"/>
    </source>
</evidence>
<feature type="compositionally biased region" description="Basic and acidic residues" evidence="1">
    <location>
        <begin position="929"/>
        <end position="950"/>
    </location>
</feature>
<feature type="compositionally biased region" description="Low complexity" evidence="1">
    <location>
        <begin position="334"/>
        <end position="354"/>
    </location>
</feature>
<feature type="region of interest" description="Disordered" evidence="1">
    <location>
        <begin position="297"/>
        <end position="755"/>
    </location>
</feature>
<feature type="region of interest" description="Disordered" evidence="1">
    <location>
        <begin position="139"/>
        <end position="165"/>
    </location>
</feature>
<feature type="compositionally biased region" description="Basic and acidic residues" evidence="1">
    <location>
        <begin position="585"/>
        <end position="602"/>
    </location>
</feature>
<feature type="region of interest" description="Disordered" evidence="1">
    <location>
        <begin position="1008"/>
        <end position="1135"/>
    </location>
</feature>
<feature type="compositionally biased region" description="Basic and acidic residues" evidence="1">
    <location>
        <begin position="1576"/>
        <end position="1625"/>
    </location>
</feature>
<feature type="region of interest" description="Disordered" evidence="1">
    <location>
        <begin position="1682"/>
        <end position="1710"/>
    </location>
</feature>
<name>A0ABQ5NS94_9ACTN</name>
<dbReference type="InterPro" id="IPR025295">
    <property type="entry name" value="eCIS_core_dom"/>
</dbReference>
<dbReference type="Proteomes" id="UP001291653">
    <property type="component" value="Unassembled WGS sequence"/>
</dbReference>
<dbReference type="EMBL" id="BSBI01000001">
    <property type="protein sequence ID" value="GLF93127.1"/>
    <property type="molecule type" value="Genomic_DNA"/>
</dbReference>
<feature type="region of interest" description="Disordered" evidence="1">
    <location>
        <begin position="785"/>
        <end position="858"/>
    </location>
</feature>
<organism evidence="3 4">
    <name type="scientific">Streptomyces yaizuensis</name>
    <dbReference type="NCBI Taxonomy" id="2989713"/>
    <lineage>
        <taxon>Bacteria</taxon>
        <taxon>Bacillati</taxon>
        <taxon>Actinomycetota</taxon>
        <taxon>Actinomycetes</taxon>
        <taxon>Kitasatosporales</taxon>
        <taxon>Streptomycetaceae</taxon>
        <taxon>Streptomyces</taxon>
    </lineage>
</organism>
<dbReference type="Pfam" id="PF13699">
    <property type="entry name" value="eCIS_core"/>
    <property type="match status" value="1"/>
</dbReference>
<protein>
    <submittedName>
        <fullName evidence="3">DUF4157 domain-containing protein</fullName>
    </submittedName>
</protein>
<feature type="compositionally biased region" description="Basic and acidic residues" evidence="1">
    <location>
        <begin position="297"/>
        <end position="313"/>
    </location>
</feature>
<sequence>MTTHSPAQDGRAPDRARGKKRPSRAALPEPRRIVSGAGQPLDPGVRRDLEERLGHDLGRVRLHTDRDAGALTALLGADAVAVGQDILFREGAYVPGTAAGHRLLAHELLHTLQNPDGLGTLRAGRDPGAVSLAHQPVEREAESTARALTEQDAPGASTSVEPGHATPGWLRYATVDADRARLEAVDPATLVDRLANDVLRSLRGDPTDSSGRVRLHLGRMSPDLQDLVLDRLEIRLPAPEHDRLVRLAEETDPDSLPFEASTTPHALPDALEEIEREHESDEAAWRARLENAERVEDERVAAARRRPAVDPRTAEGSGGAAGEPGRSGSGGASAQGSTGATRESTASAAGAAEAKPLEREEPAQAAEEKGSAQDGKTATGQEQEGERKEAADTAEPQQEAVRQAGTAVRRTGSVRPGPVDRSAAEQDDTRAGPPATDPAPPVSGPEDEPLGLEESGVAEALAELEGLLGEEEAVEPAPEAASSLPPSTLDASTPAASAPGTDQEAGRSRATPPSPPRMQAEEAEELASSLEEADSETERTDPEPDGGLATDRPLDQEVGPDPGSDAADRSAPPQVATGDRETDEDARSGEAQDRDLASETRRAGSPSGAEPTGNEATGGASAPGKLARADEDARGQATGAAPGGGGAGGGSPAGGTRTQAPAKPIASVTPARASAPRAPSGGDTSVVPPAREVVPAAPRSEGPPRHERARVDDDRPVKAKAPPRARTGGRPTAGGGAGGRPTAAPKKAAAPNVAGVPPEAGLAAAAGLPPHLALTTLKGVDTAVGTTAGKERGALQAAPPAMERPVGSPTTVRGGPRPDAPGTYTSEQVGETQAAQGRTPEITGEKTPSGDLPGGRMKEPGWWDITIAVGGALARKLLSKLLPLDKLTNSISGLPTTDKGLQGAKVGDAPKLPLTEDSDPQRTDQQARLLDDRSAELHTAGRDDAARPMGEDQIYPDVPRETLTAKVSGGKRQAGPGTRPAGAPGAGLPLEAVSAVAEHEQGPQIKQAFGRARQSMATVRRAKETKARQDRRTHEQSVRREVTANTKEQADARDRGRAEIVRSRGGWRKEQDDKLAAADGKKSKQFTKVRKDITDKQEKTDQDVDKRTKEDQKKIDDKRTSSEQEVVQKRDDGKKDSGNWFEKGLNWIKEQFNKLKKAIKDVFERARNLVKGVIEEFKKQVFALIDTARKWVIEQINEFADMLIRLGDELLKDYPALRDKWRRTINGYRDAAVRKVNQAADKLKKVAGTLIDGLGGMLLAGLDLMEGGLLLAVDIAETVTVKSLEIGAAILKGLGEWADIATDILSDPGGWLVKAKDAAVTGARQHLFTEIKAAVREWFNQKLQQLIGIPMDMFQRLIKGGVSKEEMAQMAWDEALPQLPLIIGELIVTKVVAKLIPGAGWVMAIIDALKTAYEALGAILRAFGAFMSFLKAVKGGNAALLFAKAVASGVVALLELIYQWLVSGVGKYLGKVGQALRDRAARLGGKGTDPKDRTPDPKRPEPRKDPKDDPAPRPGQPAKKDDRPAPAPTPGRKPTPKPAPAKEKRDDEERRRDGRYVNTAGRGLTNASRSLGPPAKPDRRPTPKRPEPGKPTGRRPEPAKPKDSRPASRRPDRDDKHPGTKESPRPKPRTRALNRARQAVKAALAKVRRAIRALRGKARALRDRLRNLARRLRDKWRRMRERMRRDHRREDERRRRREKTRDLNLPSTRFRDTPGVLHTLKFSGRGGGAELNVHSSVIDAPQFLRFWKIEINEMQDSKKKEQQSSFHRAAWDDYRQVKIIQRRLPRRVPRSAVPAKWQLDFRDLQARLDSLADNFSNRIYGEGKPPLPATIFPAFADRELAPKNSKAHYIKESTRRGEPSHLAKKGNPKGWEEIKIGKHSGPPEYWLRMHLLPDRIGGLATGSNLVPAPLAINNQFLRDVEDDADKARKDPSKEEIIWYQMKVEFQPPGTLLWHEYLPKRIVSKWGGYFVNSIRKWEEKPESPSRTADSGIISLPSLIPKGVTNLTRDSAEKIAIALGTTDSFGRKIKELGPFGSKADAVKKLTIYETTKKRGAPKLPDFITVTSRLLHDPSIEI</sequence>
<feature type="compositionally biased region" description="Polar residues" evidence="1">
    <location>
        <begin position="823"/>
        <end position="836"/>
    </location>
</feature>
<feature type="compositionally biased region" description="Gly residues" evidence="1">
    <location>
        <begin position="641"/>
        <end position="653"/>
    </location>
</feature>
<proteinExistence type="predicted"/>
<feature type="compositionally biased region" description="Pro residues" evidence="1">
    <location>
        <begin position="1525"/>
        <end position="1539"/>
    </location>
</feature>
<dbReference type="PANTHER" id="PTHR36721">
    <property type="entry name" value="PROLINE-RICH FAMILY PROTEIN"/>
    <property type="match status" value="1"/>
</dbReference>
<feature type="compositionally biased region" description="Basic and acidic residues" evidence="1">
    <location>
        <begin position="1021"/>
        <end position="1082"/>
    </location>
</feature>
<dbReference type="PANTHER" id="PTHR36721:SF1">
    <property type="entry name" value="OS04G0446401 PROTEIN"/>
    <property type="match status" value="1"/>
</dbReference>
<feature type="compositionally biased region" description="Basic and acidic residues" evidence="1">
    <location>
        <begin position="702"/>
        <end position="717"/>
    </location>
</feature>
<feature type="compositionally biased region" description="Low complexity" evidence="1">
    <location>
        <begin position="974"/>
        <end position="989"/>
    </location>
</feature>
<gene>
    <name evidence="3" type="ORF">SYYSPA8_02540</name>
</gene>
<feature type="compositionally biased region" description="Basic and acidic residues" evidence="1">
    <location>
        <begin position="1488"/>
        <end position="1511"/>
    </location>
</feature>
<feature type="compositionally biased region" description="Low complexity" evidence="1">
    <location>
        <begin position="475"/>
        <end position="487"/>
    </location>
</feature>
<comment type="caution">
    <text evidence="3">The sequence shown here is derived from an EMBL/GenBank/DDBJ whole genome shotgun (WGS) entry which is preliminary data.</text>
</comment>
<feature type="compositionally biased region" description="Basic and acidic residues" evidence="1">
    <location>
        <begin position="1089"/>
        <end position="1135"/>
    </location>
</feature>
<keyword evidence="4" id="KW-1185">Reference proteome</keyword>
<feature type="domain" description="eCIS core" evidence="2">
    <location>
        <begin position="40"/>
        <end position="116"/>
    </location>
</feature>
<feature type="region of interest" description="Disordered" evidence="1">
    <location>
        <begin position="1"/>
        <end position="45"/>
    </location>
</feature>
<feature type="compositionally biased region" description="Acidic residues" evidence="1">
    <location>
        <begin position="521"/>
        <end position="535"/>
    </location>
</feature>